<comment type="caution">
    <text evidence="1">The sequence shown here is derived from an EMBL/GenBank/DDBJ whole genome shotgun (WGS) entry which is preliminary data.</text>
</comment>
<dbReference type="InterPro" id="IPR024422">
    <property type="entry name" value="Protein_unknown_function_OB"/>
</dbReference>
<dbReference type="Pfam" id="PF12869">
    <property type="entry name" value="tRNA_anti-like"/>
    <property type="match status" value="1"/>
</dbReference>
<sequence length="158" mass="16705">MMNIFKRALMVLGGLALAFIALGVVAVMSSDKKAPLPGAAQAGAAPVPAAAEAVYVTSLRQLIEDYEANEVATDHRIAGRPVRLDGVIHAIEKDMFGAPVLALRTNNEFLPAPMTLNRSEANAAAAFQRGQRVVVTCEGMKFLVGRPSGDDCRAALMK</sequence>
<evidence type="ECO:0000313" key="2">
    <source>
        <dbReference type="Proteomes" id="UP001152766"/>
    </source>
</evidence>
<organism evidence="1 2">
    <name type="scientific">Pelomonas aquatica</name>
    <dbReference type="NCBI Taxonomy" id="431058"/>
    <lineage>
        <taxon>Bacteria</taxon>
        <taxon>Pseudomonadati</taxon>
        <taxon>Pseudomonadota</taxon>
        <taxon>Betaproteobacteria</taxon>
        <taxon>Burkholderiales</taxon>
        <taxon>Sphaerotilaceae</taxon>
        <taxon>Roseateles</taxon>
    </lineage>
</organism>
<name>A0A9X4LE01_9BURK</name>
<dbReference type="Proteomes" id="UP001152766">
    <property type="component" value="Unassembled WGS sequence"/>
</dbReference>
<reference evidence="1" key="1">
    <citation type="submission" date="2019-02" db="EMBL/GenBank/DDBJ databases">
        <title>Draft genome of the type strain Pelomonas aquatica CCUG 52575T.</title>
        <authorList>
            <person name="Gomila M."/>
            <person name="Lalucat J."/>
        </authorList>
    </citation>
    <scope>NUCLEOTIDE SEQUENCE</scope>
    <source>
        <strain evidence="1">CCUG 52575</strain>
    </source>
</reference>
<dbReference type="EMBL" id="SGUG01000003">
    <property type="protein sequence ID" value="MDG0861349.1"/>
    <property type="molecule type" value="Genomic_DNA"/>
</dbReference>
<keyword evidence="2" id="KW-1185">Reference proteome</keyword>
<protein>
    <recommendedName>
        <fullName evidence="3">tRNA_anti-like</fullName>
    </recommendedName>
</protein>
<accession>A0A9X4LE01</accession>
<dbReference type="AlphaFoldDB" id="A0A9X4LE01"/>
<evidence type="ECO:0008006" key="3">
    <source>
        <dbReference type="Google" id="ProtNLM"/>
    </source>
</evidence>
<evidence type="ECO:0000313" key="1">
    <source>
        <dbReference type="EMBL" id="MDG0861349.1"/>
    </source>
</evidence>
<gene>
    <name evidence="1" type="ORF">EXJ73_02525</name>
</gene>
<proteinExistence type="predicted"/>
<dbReference type="RefSeq" id="WP_378990169.1">
    <property type="nucleotide sequence ID" value="NZ_JBHSRN010000017.1"/>
</dbReference>